<comment type="subcellular location">
    <subcellularLocation>
        <location evidence="1">Membrane</location>
    </subcellularLocation>
</comment>
<keyword evidence="2 5" id="KW-0732">Signal</keyword>
<dbReference type="InterPro" id="IPR027385">
    <property type="entry name" value="Beta-barrel_OMP"/>
</dbReference>
<evidence type="ECO:0000313" key="9">
    <source>
        <dbReference type="Proteomes" id="UP000051401"/>
    </source>
</evidence>
<evidence type="ECO:0000259" key="6">
    <source>
        <dbReference type="Pfam" id="PF13505"/>
    </source>
</evidence>
<dbReference type="SUPFAM" id="SSF56925">
    <property type="entry name" value="OMPA-like"/>
    <property type="match status" value="1"/>
</dbReference>
<protein>
    <recommendedName>
        <fullName evidence="6">Outer membrane protein beta-barrel domain-containing protein</fullName>
    </recommendedName>
</protein>
<feature type="signal peptide" evidence="5">
    <location>
        <begin position="1"/>
        <end position="23"/>
    </location>
</feature>
<evidence type="ECO:0000256" key="2">
    <source>
        <dbReference type="ARBA" id="ARBA00022729"/>
    </source>
</evidence>
<reference evidence="7 9" key="1">
    <citation type="submission" date="2015-04" db="EMBL/GenBank/DDBJ databases">
        <title>The draft genome sequence of Roseovarius indicus B108T.</title>
        <authorList>
            <person name="Li G."/>
            <person name="Lai Q."/>
            <person name="Shao Z."/>
            <person name="Yan P."/>
        </authorList>
    </citation>
    <scope>NUCLEOTIDE SEQUENCE [LARGE SCALE GENOMIC DNA]</scope>
    <source>
        <strain evidence="7 9">B108</strain>
    </source>
</reference>
<dbReference type="RefSeq" id="WP_057818177.1">
    <property type="nucleotide sequence ID" value="NZ_CP031598.1"/>
</dbReference>
<proteinExistence type="inferred from homology"/>
<dbReference type="OrthoDB" id="268975at2"/>
<dbReference type="EMBL" id="CP031598">
    <property type="protein sequence ID" value="QEW28183.1"/>
    <property type="molecule type" value="Genomic_DNA"/>
</dbReference>
<dbReference type="Pfam" id="PF13505">
    <property type="entry name" value="OMP_b-brl"/>
    <property type="match status" value="1"/>
</dbReference>
<dbReference type="Proteomes" id="UP000325785">
    <property type="component" value="Chromosome"/>
</dbReference>
<feature type="chain" id="PRO_5010437406" description="Outer membrane protein beta-barrel domain-containing protein" evidence="5">
    <location>
        <begin position="24"/>
        <end position="219"/>
    </location>
</feature>
<evidence type="ECO:0000256" key="1">
    <source>
        <dbReference type="ARBA" id="ARBA00004370"/>
    </source>
</evidence>
<dbReference type="Proteomes" id="UP000051401">
    <property type="component" value="Unassembled WGS sequence"/>
</dbReference>
<dbReference type="KEGG" id="rid:RIdsm_04009"/>
<keyword evidence="9" id="KW-1185">Reference proteome</keyword>
<evidence type="ECO:0000313" key="7">
    <source>
        <dbReference type="EMBL" id="KRS16533.1"/>
    </source>
</evidence>
<dbReference type="InterPro" id="IPR051692">
    <property type="entry name" value="OMP-like"/>
</dbReference>
<organism evidence="7 9">
    <name type="scientific">Roseovarius indicus</name>
    <dbReference type="NCBI Taxonomy" id="540747"/>
    <lineage>
        <taxon>Bacteria</taxon>
        <taxon>Pseudomonadati</taxon>
        <taxon>Pseudomonadota</taxon>
        <taxon>Alphaproteobacteria</taxon>
        <taxon>Rhodobacterales</taxon>
        <taxon>Roseobacteraceae</taxon>
        <taxon>Roseovarius</taxon>
    </lineage>
</organism>
<name>A0A0T5P5Y4_9RHOB</name>
<dbReference type="PANTHER" id="PTHR34001">
    <property type="entry name" value="BLL7405 PROTEIN"/>
    <property type="match status" value="1"/>
</dbReference>
<gene>
    <name evidence="8" type="ORF">RIdsm_04009</name>
    <name evidence="7" type="ORF">XM52_18270</name>
</gene>
<dbReference type="EMBL" id="LAXI01000013">
    <property type="protein sequence ID" value="KRS16533.1"/>
    <property type="molecule type" value="Genomic_DNA"/>
</dbReference>
<comment type="similarity">
    <text evidence="4">Belongs to the Omp25/RopB family.</text>
</comment>
<dbReference type="Gene3D" id="2.40.160.20">
    <property type="match status" value="1"/>
</dbReference>
<keyword evidence="3" id="KW-0472">Membrane</keyword>
<dbReference type="STRING" id="540747.SAMN04488031_112110"/>
<accession>A0A0T5P5Y4</accession>
<evidence type="ECO:0000256" key="4">
    <source>
        <dbReference type="ARBA" id="ARBA00038306"/>
    </source>
</evidence>
<evidence type="ECO:0000313" key="10">
    <source>
        <dbReference type="Proteomes" id="UP000325785"/>
    </source>
</evidence>
<dbReference type="GO" id="GO:0016020">
    <property type="term" value="C:membrane"/>
    <property type="evidence" value="ECO:0007669"/>
    <property type="project" value="UniProtKB-SubCell"/>
</dbReference>
<evidence type="ECO:0000256" key="3">
    <source>
        <dbReference type="ARBA" id="ARBA00023136"/>
    </source>
</evidence>
<dbReference type="AlphaFoldDB" id="A0A0T5P5Y4"/>
<evidence type="ECO:0000256" key="5">
    <source>
        <dbReference type="SAM" id="SignalP"/>
    </source>
</evidence>
<feature type="domain" description="Outer membrane protein beta-barrel" evidence="6">
    <location>
        <begin position="9"/>
        <end position="196"/>
    </location>
</feature>
<dbReference type="PANTHER" id="PTHR34001:SF3">
    <property type="entry name" value="BLL7405 PROTEIN"/>
    <property type="match status" value="1"/>
</dbReference>
<sequence length="219" mass="22976">MIKNLKIYAVAALVAGAPISASAQDWSGFYGGLTAAYAWHDSTHTFSNGAPTGNSDAEGRLLGAFVGYARQSGTMVYGVEMDADISDASGSFINPVGATSGGAAELNWQSSIRGVLGYAGQMFNTPTLFYGTLGYAYGDFDFTGGPAAAATNRYSDELDGWTVGVGMDARLTARSSLRVEYRYTDYGTARGALAPAFPGVVMPVSVEQHALRVGLRIDF</sequence>
<dbReference type="PATRIC" id="fig|540747.5.peg.1401"/>
<dbReference type="InterPro" id="IPR011250">
    <property type="entry name" value="OMP/PagP_B-barrel"/>
</dbReference>
<evidence type="ECO:0000313" key="8">
    <source>
        <dbReference type="EMBL" id="QEW28183.1"/>
    </source>
</evidence>
<reference evidence="8 10" key="2">
    <citation type="submission" date="2018-08" db="EMBL/GenBank/DDBJ databases">
        <title>Genetic Globetrotter - A new plasmid hitch-hiking vast phylogenetic and geographic distances.</title>
        <authorList>
            <person name="Vollmers J."/>
            <person name="Petersen J."/>
        </authorList>
    </citation>
    <scope>NUCLEOTIDE SEQUENCE [LARGE SCALE GENOMIC DNA]</scope>
    <source>
        <strain evidence="8 10">DSM 26383</strain>
    </source>
</reference>